<evidence type="ECO:0000313" key="3">
    <source>
        <dbReference type="Proteomes" id="UP001234585"/>
    </source>
</evidence>
<gene>
    <name evidence="2" type="ORF">Q9313_00430</name>
</gene>
<keyword evidence="1" id="KW-0963">Cytoplasm</keyword>
<dbReference type="SUPFAM" id="SSF142338">
    <property type="entry name" value="CofD-like"/>
    <property type="match status" value="1"/>
</dbReference>
<evidence type="ECO:0000313" key="2">
    <source>
        <dbReference type="EMBL" id="WLR97532.1"/>
    </source>
</evidence>
<dbReference type="PANTHER" id="PTHR30135">
    <property type="entry name" value="UNCHARACTERIZED PROTEIN YVCK-RELATED"/>
    <property type="match status" value="1"/>
</dbReference>
<dbReference type="EMBL" id="CP132302">
    <property type="protein sequence ID" value="WLR97532.1"/>
    <property type="molecule type" value="Genomic_DNA"/>
</dbReference>
<dbReference type="InterPro" id="IPR038136">
    <property type="entry name" value="CofD-like_dom_sf"/>
</dbReference>
<dbReference type="Pfam" id="PF01933">
    <property type="entry name" value="CofD"/>
    <property type="match status" value="1"/>
</dbReference>
<keyword evidence="3" id="KW-1185">Reference proteome</keyword>
<sequence length="388" mass="41380">MAEGRLPHIVLFSGGTACRSTNLALCSKPVRLTRIVPAWDSGGSSKVIRESLGLLAVGDIRQALITMAYGEGRSGDVVKLCNARLTTGALEDARTEFALYAEGRHPLLERMEPGLRGAILNYLRTFQSAVGDDFDLRNGSIGNFILTGAHLAHNRDINTAIFVFRKLCDITGHVWPSTVSSGVTLSARLKDGRVVDGQHRVTALTDEEGAAGIREIVLSAGEDGAPANDAVIEGIESADAIVFGPGSFFTSVLPHFLVDGIVAAIVRNVHARRIFIGNILQCRETRGMDLARMLDVTAQVWHAQGGSEMRLFTHVLANRQLLPFEKSAGAFAYLGNGALEETCARLGAEAVVGEFEDAWQRGQHDGSVVADTLISLLPSLAVASPASA</sequence>
<dbReference type="AlphaFoldDB" id="A0AA50H716"/>
<name>A0AA50H716_9HYPH</name>
<dbReference type="GO" id="GO:0043743">
    <property type="term" value="F:LPPG:FO 2-phospho-L-lactate transferase activity"/>
    <property type="evidence" value="ECO:0007669"/>
    <property type="project" value="InterPro"/>
</dbReference>
<reference evidence="2 3" key="1">
    <citation type="submission" date="2023-08" db="EMBL/GenBank/DDBJ databases">
        <title>Pathogen: clinical or host-associated sample.</title>
        <authorList>
            <person name="Hergert J."/>
            <person name="Casey R."/>
            <person name="Wagner J."/>
            <person name="Young E.L."/>
            <person name="Oakeson K.F."/>
        </authorList>
    </citation>
    <scope>NUCLEOTIDE SEQUENCE [LARGE SCALE GENOMIC DNA]</scope>
    <source>
        <strain evidence="2 3">1760953</strain>
    </source>
</reference>
<organism evidence="2 3">
    <name type="scientific">Shinella sumterensis</name>
    <dbReference type="NCBI Taxonomy" id="1967501"/>
    <lineage>
        <taxon>Bacteria</taxon>
        <taxon>Pseudomonadati</taxon>
        <taxon>Pseudomonadota</taxon>
        <taxon>Alphaproteobacteria</taxon>
        <taxon>Hyphomicrobiales</taxon>
        <taxon>Rhizobiaceae</taxon>
        <taxon>Shinella</taxon>
    </lineage>
</organism>
<evidence type="ECO:0000256" key="1">
    <source>
        <dbReference type="ARBA" id="ARBA00022490"/>
    </source>
</evidence>
<protein>
    <submittedName>
        <fullName evidence="2">YvcK family protein</fullName>
    </submittedName>
</protein>
<dbReference type="InterPro" id="IPR010119">
    <property type="entry name" value="Gluconeogen_factor"/>
</dbReference>
<dbReference type="PROSITE" id="PS51257">
    <property type="entry name" value="PROKAR_LIPOPROTEIN"/>
    <property type="match status" value="1"/>
</dbReference>
<proteinExistence type="predicted"/>
<dbReference type="CDD" id="cd07187">
    <property type="entry name" value="YvcK_like"/>
    <property type="match status" value="1"/>
</dbReference>
<accession>A0AA50H716</accession>
<dbReference type="Proteomes" id="UP001234585">
    <property type="component" value="Chromosome"/>
</dbReference>
<dbReference type="PANTHER" id="PTHR30135:SF3">
    <property type="entry name" value="GLUCONEOGENESIS FACTOR-RELATED"/>
    <property type="match status" value="1"/>
</dbReference>
<dbReference type="Gene3D" id="3.40.50.10680">
    <property type="entry name" value="CofD-like domains"/>
    <property type="match status" value="1"/>
</dbReference>
<dbReference type="RefSeq" id="WP_306037484.1">
    <property type="nucleotide sequence ID" value="NZ_CP132302.1"/>
</dbReference>
<dbReference type="InterPro" id="IPR002882">
    <property type="entry name" value="CofD"/>
</dbReference>